<dbReference type="RefSeq" id="WP_090698943.1">
    <property type="nucleotide sequence ID" value="NZ_FNHH01000002.1"/>
</dbReference>
<dbReference type="GO" id="GO:0009055">
    <property type="term" value="F:electron transfer activity"/>
    <property type="evidence" value="ECO:0007669"/>
    <property type="project" value="InterPro"/>
</dbReference>
<sequence length="474" mass="52498">MIISSVILENITEFIGRFHPVLVHLPIGVLLVAALFQWLSSKEKYQSLSIAVSIALFWGMISAILSCISGYLLSNSGDYDGDLISNHQWFGIAVANISILAYGLNRRKKDNIWVTGLMVLLIIITGHLGGSITHGSDYLFKAFSNSDSNAITTKRIPIPDINEALVYNDVIRPILTAKCYKCHGPDKQKGKLRLDMPDLILKGGKGGLVLVGGKVDESELIKRILLAKDSDDHMPPLEQPQLTKSELDLLHWWVSSGADFNKKVNALVQTDKIKPVLLALQSEEVKEELKLSDVPAESVEIADAGAIKQLQERGIALTAVAQNSNYLFANFVAVEGLTEKDLQLLDPIRKQLIWLKLGDSNLKDQMLGSISALSSLTRLSLERTAITDQGIGQLKNLEKLQYLNLLGTKVSAKGLEQLKSLKELRQIFLFQTSIKPEEAEQLKKIFPKAMIDFGGYKLQFLESDTTELKDPKLK</sequence>
<dbReference type="SUPFAM" id="SSF46626">
    <property type="entry name" value="Cytochrome c"/>
    <property type="match status" value="1"/>
</dbReference>
<dbReference type="OrthoDB" id="713772at2"/>
<accession>A0A1G9MXJ7</accession>
<evidence type="ECO:0000313" key="2">
    <source>
        <dbReference type="EMBL" id="SDL78992.1"/>
    </source>
</evidence>
<organism evidence="2 3">
    <name type="scientific">Daejeonella rubra</name>
    <dbReference type="NCBI Taxonomy" id="990371"/>
    <lineage>
        <taxon>Bacteria</taxon>
        <taxon>Pseudomonadati</taxon>
        <taxon>Bacteroidota</taxon>
        <taxon>Sphingobacteriia</taxon>
        <taxon>Sphingobacteriales</taxon>
        <taxon>Sphingobacteriaceae</taxon>
        <taxon>Daejeonella</taxon>
    </lineage>
</organism>
<protein>
    <submittedName>
        <fullName evidence="2">Uncharacterized membrane protein</fullName>
    </submittedName>
</protein>
<name>A0A1G9MXJ7_9SPHI</name>
<dbReference type="InterPro" id="IPR032675">
    <property type="entry name" value="LRR_dom_sf"/>
</dbReference>
<dbReference type="InterPro" id="IPR011429">
    <property type="entry name" value="Cyt_c_Planctomycete-type"/>
</dbReference>
<dbReference type="PANTHER" id="PTHR35889">
    <property type="entry name" value="CYCLOINULO-OLIGOSACCHARIDE FRUCTANOTRANSFERASE-RELATED"/>
    <property type="match status" value="1"/>
</dbReference>
<dbReference type="GO" id="GO:0020037">
    <property type="term" value="F:heme binding"/>
    <property type="evidence" value="ECO:0007669"/>
    <property type="project" value="InterPro"/>
</dbReference>
<dbReference type="SUPFAM" id="SSF52047">
    <property type="entry name" value="RNI-like"/>
    <property type="match status" value="1"/>
</dbReference>
<dbReference type="Gene3D" id="3.80.10.10">
    <property type="entry name" value="Ribonuclease Inhibitor"/>
    <property type="match status" value="1"/>
</dbReference>
<keyword evidence="3" id="KW-1185">Reference proteome</keyword>
<dbReference type="Pfam" id="PF07635">
    <property type="entry name" value="PSCyt1"/>
    <property type="match status" value="1"/>
</dbReference>
<feature type="domain" description="Cytochrome C Planctomycete-type" evidence="1">
    <location>
        <begin position="179"/>
        <end position="237"/>
    </location>
</feature>
<evidence type="ECO:0000259" key="1">
    <source>
        <dbReference type="Pfam" id="PF07635"/>
    </source>
</evidence>
<reference evidence="3" key="1">
    <citation type="submission" date="2016-10" db="EMBL/GenBank/DDBJ databases">
        <authorList>
            <person name="Varghese N."/>
            <person name="Submissions S."/>
        </authorList>
    </citation>
    <scope>NUCLEOTIDE SEQUENCE [LARGE SCALE GENOMIC DNA]</scope>
    <source>
        <strain evidence="3">DSM 24536</strain>
    </source>
</reference>
<dbReference type="PANTHER" id="PTHR35889:SF3">
    <property type="entry name" value="F-BOX DOMAIN-CONTAINING PROTEIN"/>
    <property type="match status" value="1"/>
</dbReference>
<gene>
    <name evidence="2" type="ORF">SAMN05421813_102154</name>
</gene>
<dbReference type="EMBL" id="FNHH01000002">
    <property type="protein sequence ID" value="SDL78992.1"/>
    <property type="molecule type" value="Genomic_DNA"/>
</dbReference>
<dbReference type="InterPro" id="IPR036909">
    <property type="entry name" value="Cyt_c-like_dom_sf"/>
</dbReference>
<evidence type="ECO:0000313" key="3">
    <source>
        <dbReference type="Proteomes" id="UP000199226"/>
    </source>
</evidence>
<proteinExistence type="predicted"/>
<dbReference type="AlphaFoldDB" id="A0A1G9MXJ7"/>
<dbReference type="Proteomes" id="UP000199226">
    <property type="component" value="Unassembled WGS sequence"/>
</dbReference>
<dbReference type="STRING" id="990371.SAMN05421813_102154"/>